<dbReference type="OrthoDB" id="1799293at2"/>
<gene>
    <name evidence="1" type="ORF">EHS13_16530</name>
</gene>
<organism evidence="1 2">
    <name type="scientific">Paenibacillus psychroresistens</name>
    <dbReference type="NCBI Taxonomy" id="1778678"/>
    <lineage>
        <taxon>Bacteria</taxon>
        <taxon>Bacillati</taxon>
        <taxon>Bacillota</taxon>
        <taxon>Bacilli</taxon>
        <taxon>Bacillales</taxon>
        <taxon>Paenibacillaceae</taxon>
        <taxon>Paenibacillus</taxon>
    </lineage>
</organism>
<sequence length="53" mass="6203">MHHKRPIGWHNQHFIRLTAEITDYAEAGAKILIENGWMEQPPLASDRDKLTQH</sequence>
<dbReference type="KEGG" id="ppsc:EHS13_16530"/>
<dbReference type="Proteomes" id="UP000426246">
    <property type="component" value="Chromosome"/>
</dbReference>
<dbReference type="Pfam" id="PF11553">
    <property type="entry name" value="DUF3231"/>
    <property type="match status" value="1"/>
</dbReference>
<accession>A0A6B8RKU2</accession>
<evidence type="ECO:0000313" key="1">
    <source>
        <dbReference type="EMBL" id="QGQ96374.1"/>
    </source>
</evidence>
<dbReference type="RefSeq" id="WP_155701410.1">
    <property type="nucleotide sequence ID" value="NZ_CP034235.1"/>
</dbReference>
<dbReference type="InterPro" id="IPR021617">
    <property type="entry name" value="DUF3231"/>
</dbReference>
<proteinExistence type="predicted"/>
<reference evidence="2" key="1">
    <citation type="submission" date="2018-11" db="EMBL/GenBank/DDBJ databases">
        <title>Complete genome sequence of Paenibacillus sp. ML311-T8.</title>
        <authorList>
            <person name="Nam Y.-D."/>
            <person name="Kang J."/>
            <person name="Chung W.-H."/>
            <person name="Park Y.S."/>
        </authorList>
    </citation>
    <scope>NUCLEOTIDE SEQUENCE [LARGE SCALE GENOMIC DNA]</scope>
    <source>
        <strain evidence="2">ML311-T8</strain>
    </source>
</reference>
<dbReference type="AlphaFoldDB" id="A0A6B8RKU2"/>
<name>A0A6B8RKU2_9BACL</name>
<dbReference type="EMBL" id="CP034235">
    <property type="protein sequence ID" value="QGQ96374.1"/>
    <property type="molecule type" value="Genomic_DNA"/>
</dbReference>
<protein>
    <submittedName>
        <fullName evidence="1">DUF3231 family protein</fullName>
    </submittedName>
</protein>
<evidence type="ECO:0000313" key="2">
    <source>
        <dbReference type="Proteomes" id="UP000426246"/>
    </source>
</evidence>
<keyword evidence="2" id="KW-1185">Reference proteome</keyword>